<gene>
    <name evidence="10" type="ORF">GN277_25890</name>
</gene>
<keyword evidence="5" id="KW-0809">Transit peptide</keyword>
<evidence type="ECO:0000259" key="8">
    <source>
        <dbReference type="Pfam" id="PF01643"/>
    </source>
</evidence>
<comment type="caution">
    <text evidence="10">The sequence shown here is derived from an EMBL/GenBank/DDBJ whole genome shotgun (WGS) entry which is preliminary data.</text>
</comment>
<dbReference type="GO" id="GO:0016297">
    <property type="term" value="F:fatty acyl-[ACP] hydrolase activity"/>
    <property type="evidence" value="ECO:0007669"/>
    <property type="project" value="InterPro"/>
</dbReference>
<feature type="domain" description="Acyl-ACP thioesterase-like C-terminal" evidence="9">
    <location>
        <begin position="157"/>
        <end position="213"/>
    </location>
</feature>
<dbReference type="PANTHER" id="PTHR31727">
    <property type="entry name" value="OLEOYL-ACYL CARRIER PROTEIN THIOESTERASE 1, CHLOROPLASTIC"/>
    <property type="match status" value="1"/>
</dbReference>
<evidence type="ECO:0000256" key="1">
    <source>
        <dbReference type="ARBA" id="ARBA00006500"/>
    </source>
</evidence>
<evidence type="ECO:0000256" key="6">
    <source>
        <dbReference type="ARBA" id="ARBA00023098"/>
    </source>
</evidence>
<dbReference type="PANTHER" id="PTHR31727:SF6">
    <property type="entry name" value="OLEOYL-ACYL CARRIER PROTEIN THIOESTERASE 1, CHLOROPLASTIC"/>
    <property type="match status" value="1"/>
</dbReference>
<dbReference type="Gene3D" id="3.10.129.10">
    <property type="entry name" value="Hotdog Thioesterase"/>
    <property type="match status" value="1"/>
</dbReference>
<keyword evidence="11" id="KW-1185">Reference proteome</keyword>
<dbReference type="AlphaFoldDB" id="A0A7X3MLI4"/>
<evidence type="ECO:0000256" key="2">
    <source>
        <dbReference type="ARBA" id="ARBA00022516"/>
    </source>
</evidence>
<evidence type="ECO:0000256" key="3">
    <source>
        <dbReference type="ARBA" id="ARBA00022801"/>
    </source>
</evidence>
<dbReference type="InterPro" id="IPR045023">
    <property type="entry name" value="FATA/B"/>
</dbReference>
<comment type="similarity">
    <text evidence="1">Belongs to the acyl-ACP thioesterase family.</text>
</comment>
<protein>
    <submittedName>
        <fullName evidence="10">Acyl-[acyl-carrier-protein] thioesterase</fullName>
    </submittedName>
</protein>
<dbReference type="InterPro" id="IPR049427">
    <property type="entry name" value="Acyl-ACP_TE_C"/>
</dbReference>
<proteinExistence type="inferred from homology"/>
<dbReference type="EMBL" id="WUQX01000001">
    <property type="protein sequence ID" value="MXP78646.1"/>
    <property type="molecule type" value="Genomic_DNA"/>
</dbReference>
<dbReference type="GO" id="GO:0000036">
    <property type="term" value="F:acyl carrier activity"/>
    <property type="evidence" value="ECO:0007669"/>
    <property type="project" value="TreeGrafter"/>
</dbReference>
<dbReference type="CDD" id="cd00586">
    <property type="entry name" value="4HBT"/>
    <property type="match status" value="1"/>
</dbReference>
<dbReference type="InterPro" id="IPR029069">
    <property type="entry name" value="HotDog_dom_sf"/>
</dbReference>
<keyword evidence="4" id="KW-0276">Fatty acid metabolism</keyword>
<dbReference type="Pfam" id="PF01643">
    <property type="entry name" value="Acyl-ACP_TE"/>
    <property type="match status" value="1"/>
</dbReference>
<evidence type="ECO:0000256" key="5">
    <source>
        <dbReference type="ARBA" id="ARBA00022946"/>
    </source>
</evidence>
<reference evidence="10 11" key="1">
    <citation type="submission" date="2019-12" db="EMBL/GenBank/DDBJ databases">
        <title>Sporaefaciens musculi gen. nov., sp. nov., a novel bacterium isolated from the caecum of an obese mouse.</title>
        <authorList>
            <person name="Rasmussen T.S."/>
            <person name="Streidl T."/>
            <person name="Hitch T.C.A."/>
            <person name="Wortmann E."/>
            <person name="Deptula P."/>
            <person name="Hansen M."/>
            <person name="Nielsen D.S."/>
            <person name="Clavel T."/>
            <person name="Vogensen F.K."/>
        </authorList>
    </citation>
    <scope>NUCLEOTIDE SEQUENCE [LARGE SCALE GENOMIC DNA]</scope>
    <source>
        <strain evidence="10 11">WCA-9-b2</strain>
    </source>
</reference>
<accession>A0A7X3MLI4</accession>
<keyword evidence="7" id="KW-0275">Fatty acid biosynthesis</keyword>
<evidence type="ECO:0000259" key="9">
    <source>
        <dbReference type="Pfam" id="PF20791"/>
    </source>
</evidence>
<evidence type="ECO:0000313" key="10">
    <source>
        <dbReference type="EMBL" id="MXP78646.1"/>
    </source>
</evidence>
<organism evidence="10 11">
    <name type="scientific">Sporofaciens musculi</name>
    <dbReference type="NCBI Taxonomy" id="2681861"/>
    <lineage>
        <taxon>Bacteria</taxon>
        <taxon>Bacillati</taxon>
        <taxon>Bacillota</taxon>
        <taxon>Clostridia</taxon>
        <taxon>Lachnospirales</taxon>
        <taxon>Lachnospiraceae</taxon>
        <taxon>Sporofaciens</taxon>
    </lineage>
</organism>
<keyword evidence="6" id="KW-0443">Lipid metabolism</keyword>
<evidence type="ECO:0000313" key="11">
    <source>
        <dbReference type="Proteomes" id="UP000460412"/>
    </source>
</evidence>
<feature type="domain" description="Acyl-ACP thioesterase N-terminal hotdog" evidence="8">
    <location>
        <begin position="7"/>
        <end position="124"/>
    </location>
</feature>
<keyword evidence="2" id="KW-0444">Lipid biosynthesis</keyword>
<evidence type="ECO:0000256" key="4">
    <source>
        <dbReference type="ARBA" id="ARBA00022832"/>
    </source>
</evidence>
<keyword evidence="3" id="KW-0378">Hydrolase</keyword>
<dbReference type="RefSeq" id="WP_159755525.1">
    <property type="nucleotide sequence ID" value="NZ_WUQX01000001.1"/>
</dbReference>
<dbReference type="InterPro" id="IPR002864">
    <property type="entry name" value="Acyl-ACP_thioesterase_NHD"/>
</dbReference>
<dbReference type="SUPFAM" id="SSF54637">
    <property type="entry name" value="Thioesterase/thiol ester dehydrase-isomerase"/>
    <property type="match status" value="2"/>
</dbReference>
<dbReference type="Pfam" id="PF20791">
    <property type="entry name" value="Acyl-ACP_TE_C"/>
    <property type="match status" value="1"/>
</dbReference>
<dbReference type="Proteomes" id="UP000460412">
    <property type="component" value="Unassembled WGS sequence"/>
</dbReference>
<sequence>MQKSNRYTLEGRIRFSEADHTRRITLPGIINYFQDCSIFHSESLGVGLSYCEEQRKVWILSAWQVEIARYPFMGEPVLVSTWATKFDGLLGLRNFCMEDEGQQMAAWANSVWVYMDMEKGRPTRPGKREIELYGTGEPLSMEYASRKIELPERFQEGEPFPVRKYHIDTNEHVNNCQYVQMALEGLKEPMEVKKMRVEYKKSAVYGDTIYPKTAYEGDRAVVELCDKAGKAYAVVELY</sequence>
<evidence type="ECO:0000256" key="7">
    <source>
        <dbReference type="ARBA" id="ARBA00023160"/>
    </source>
</evidence>
<name>A0A7X3MLI4_9FIRM</name>